<evidence type="ECO:0000256" key="3">
    <source>
        <dbReference type="ARBA" id="ARBA00022670"/>
    </source>
</evidence>
<dbReference type="InterPro" id="IPR018497">
    <property type="entry name" value="Peptidase_M13_C"/>
</dbReference>
<dbReference type="InterPro" id="IPR008753">
    <property type="entry name" value="Peptidase_M13_N"/>
</dbReference>
<dbReference type="InterPro" id="IPR042089">
    <property type="entry name" value="Peptidase_M13_dom_2"/>
</dbReference>
<dbReference type="PANTHER" id="PTHR11733">
    <property type="entry name" value="ZINC METALLOPROTEASE FAMILY M13 NEPRILYSIN-RELATED"/>
    <property type="match status" value="1"/>
</dbReference>
<evidence type="ECO:0000256" key="1">
    <source>
        <dbReference type="ARBA" id="ARBA00001947"/>
    </source>
</evidence>
<dbReference type="AlphaFoldDB" id="A0A7S4LCA7"/>
<dbReference type="EMBL" id="HBJA01089329">
    <property type="protein sequence ID" value="CAE0819895.1"/>
    <property type="molecule type" value="Transcribed_RNA"/>
</dbReference>
<comment type="cofactor">
    <cofactor evidence="1">
        <name>Zn(2+)</name>
        <dbReference type="ChEBI" id="CHEBI:29105"/>
    </cofactor>
</comment>
<comment type="similarity">
    <text evidence="2">Belongs to the peptidase M13 family.</text>
</comment>
<dbReference type="SUPFAM" id="SSF55486">
    <property type="entry name" value="Metalloproteases ('zincins'), catalytic domain"/>
    <property type="match status" value="1"/>
</dbReference>
<keyword evidence="7" id="KW-0482">Metalloprotease</keyword>
<feature type="domain" description="Peptidase M13 C-terminal" evidence="8">
    <location>
        <begin position="371"/>
        <end position="572"/>
    </location>
</feature>
<dbReference type="Gene3D" id="3.40.390.10">
    <property type="entry name" value="Collagenase (Catalytic Domain)"/>
    <property type="match status" value="1"/>
</dbReference>
<evidence type="ECO:0008006" key="11">
    <source>
        <dbReference type="Google" id="ProtNLM"/>
    </source>
</evidence>
<feature type="domain" description="Peptidase M13 N-terminal" evidence="9">
    <location>
        <begin position="1"/>
        <end position="317"/>
    </location>
</feature>
<dbReference type="Pfam" id="PF01431">
    <property type="entry name" value="Peptidase_M13"/>
    <property type="match status" value="1"/>
</dbReference>
<keyword evidence="3" id="KW-0645">Protease</keyword>
<evidence type="ECO:0000259" key="8">
    <source>
        <dbReference type="Pfam" id="PF01431"/>
    </source>
</evidence>
<protein>
    <recommendedName>
        <fullName evidence="11">Peptidase M13</fullName>
    </recommendedName>
</protein>
<evidence type="ECO:0000256" key="6">
    <source>
        <dbReference type="ARBA" id="ARBA00022833"/>
    </source>
</evidence>
<dbReference type="Gene3D" id="1.10.1380.10">
    <property type="entry name" value="Neutral endopeptidase , domain2"/>
    <property type="match status" value="1"/>
</dbReference>
<name>A0A7S4LCA7_9EUGL</name>
<dbReference type="Pfam" id="PF05649">
    <property type="entry name" value="Peptidase_M13_N"/>
    <property type="match status" value="1"/>
</dbReference>
<dbReference type="PANTHER" id="PTHR11733:SF167">
    <property type="entry name" value="FI17812P1-RELATED"/>
    <property type="match status" value="1"/>
</dbReference>
<gene>
    <name evidence="10" type="ORF">EGYM00163_LOCUS31065</name>
</gene>
<evidence type="ECO:0000256" key="4">
    <source>
        <dbReference type="ARBA" id="ARBA00022723"/>
    </source>
</evidence>
<dbReference type="CDD" id="cd08662">
    <property type="entry name" value="M13"/>
    <property type="match status" value="1"/>
</dbReference>
<accession>A0A7S4LCA7</accession>
<organism evidence="10">
    <name type="scientific">Eutreptiella gymnastica</name>
    <dbReference type="NCBI Taxonomy" id="73025"/>
    <lineage>
        <taxon>Eukaryota</taxon>
        <taxon>Discoba</taxon>
        <taxon>Euglenozoa</taxon>
        <taxon>Euglenida</taxon>
        <taxon>Spirocuta</taxon>
        <taxon>Euglenophyceae</taxon>
        <taxon>Eutreptiales</taxon>
        <taxon>Eutreptiaceae</taxon>
        <taxon>Eutreptiella</taxon>
    </lineage>
</organism>
<keyword evidence="6" id="KW-0862">Zinc</keyword>
<reference evidence="10" key="1">
    <citation type="submission" date="2021-01" db="EMBL/GenBank/DDBJ databases">
        <authorList>
            <person name="Corre E."/>
            <person name="Pelletier E."/>
            <person name="Niang G."/>
            <person name="Scheremetjew M."/>
            <person name="Finn R."/>
            <person name="Kale V."/>
            <person name="Holt S."/>
            <person name="Cochrane G."/>
            <person name="Meng A."/>
            <person name="Brown T."/>
            <person name="Cohen L."/>
        </authorList>
    </citation>
    <scope>NUCLEOTIDE SEQUENCE</scope>
    <source>
        <strain evidence="10">CCMP1594</strain>
    </source>
</reference>
<dbReference type="PRINTS" id="PR00786">
    <property type="entry name" value="NEPRILYSIN"/>
</dbReference>
<dbReference type="InterPro" id="IPR000718">
    <property type="entry name" value="Peptidase_M13"/>
</dbReference>
<dbReference type="InterPro" id="IPR024079">
    <property type="entry name" value="MetalloPept_cat_dom_sf"/>
</dbReference>
<evidence type="ECO:0000256" key="2">
    <source>
        <dbReference type="ARBA" id="ARBA00007357"/>
    </source>
</evidence>
<dbReference type="GO" id="GO:0016485">
    <property type="term" value="P:protein processing"/>
    <property type="evidence" value="ECO:0007669"/>
    <property type="project" value="TreeGrafter"/>
</dbReference>
<dbReference type="GO" id="GO:0005886">
    <property type="term" value="C:plasma membrane"/>
    <property type="evidence" value="ECO:0007669"/>
    <property type="project" value="TreeGrafter"/>
</dbReference>
<sequence>MDTDRIERDKLLHLQPLRDAIRGVTTSKEYLQLLGRMRHFAGVGLLDFSGVSHPAQSERVILWVSEGGIGLPNRDYYLNPEHAAVRDHYRLFIGRMLRLGGYLAADAEAAATKIMVLETALAKASMTKEDLRDPHKTRHLTTADGLKAMSDGPGRAFDWHTLLGAYGLTGRQLQEINVTNPAFLAEVARWVGGPRVDLDMLKAHADFHVLVGMAGCLHRAMQDEAFGMQKLLTGAKAQLPYWKRAVQLVSEGLWEPVGKLYCDRYFPPESKAQARELVDQLFVALKERIGALQWMTPATKAKALAKADMINVKIGYPDRWCRDYRKLQVDPSDSFVQHMLKIRAFDADYRFAQIGQPLDRDEWLMSPQTVNAYYAPERNEIVFPAGILQPPYFDAKAPLAQNFGGIGTIIGHELTHAFDDQGRKYDGKGNLIDWWTPEDAAAFQKRADRIVQQYDAVQLYGTHVNGLLTQGENIADFGGLRIAYVALQRALGGAPQSAAMRDGHSPDRDFFFRWAMCWRANQRRESAITQMATDPHSPSAVRINVPLSNMPEFYAAFGVQPEHKLHRRPEDRLQIW</sequence>
<dbReference type="GO" id="GO:0046872">
    <property type="term" value="F:metal ion binding"/>
    <property type="evidence" value="ECO:0007669"/>
    <property type="project" value="UniProtKB-KW"/>
</dbReference>
<dbReference type="PROSITE" id="PS51885">
    <property type="entry name" value="NEPRILYSIN"/>
    <property type="match status" value="1"/>
</dbReference>
<evidence type="ECO:0000259" key="9">
    <source>
        <dbReference type="Pfam" id="PF05649"/>
    </source>
</evidence>
<proteinExistence type="inferred from homology"/>
<evidence type="ECO:0000256" key="5">
    <source>
        <dbReference type="ARBA" id="ARBA00022801"/>
    </source>
</evidence>
<evidence type="ECO:0000313" key="10">
    <source>
        <dbReference type="EMBL" id="CAE0819895.1"/>
    </source>
</evidence>
<dbReference type="GO" id="GO:0004222">
    <property type="term" value="F:metalloendopeptidase activity"/>
    <property type="evidence" value="ECO:0007669"/>
    <property type="project" value="InterPro"/>
</dbReference>
<keyword evidence="5" id="KW-0378">Hydrolase</keyword>
<evidence type="ECO:0000256" key="7">
    <source>
        <dbReference type="ARBA" id="ARBA00023049"/>
    </source>
</evidence>
<keyword evidence="4" id="KW-0479">Metal-binding</keyword>